<dbReference type="OrthoDB" id="9945139at2"/>
<evidence type="ECO:0000313" key="1">
    <source>
        <dbReference type="EMBL" id="EWY37704.1"/>
    </source>
</evidence>
<dbReference type="AlphaFoldDB" id="W9GV93"/>
<dbReference type="Proteomes" id="UP000019486">
    <property type="component" value="Unassembled WGS sequence"/>
</dbReference>
<protein>
    <submittedName>
        <fullName evidence="1">Uncharacterized protein</fullName>
    </submittedName>
</protein>
<gene>
    <name evidence="1" type="ORF">N825_16765</name>
</gene>
<comment type="caution">
    <text evidence="1">The sequence shown here is derived from an EMBL/GenBank/DDBJ whole genome shotgun (WGS) entry which is preliminary data.</text>
</comment>
<keyword evidence="2" id="KW-1185">Reference proteome</keyword>
<dbReference type="EMBL" id="AVFL01000024">
    <property type="protein sequence ID" value="EWY37704.1"/>
    <property type="molecule type" value="Genomic_DNA"/>
</dbReference>
<name>W9GV93_9PROT</name>
<dbReference type="RefSeq" id="WP_037458488.1">
    <property type="nucleotide sequence ID" value="NZ_AVFL01000024.1"/>
</dbReference>
<reference evidence="1 2" key="1">
    <citation type="submission" date="2013-08" db="EMBL/GenBank/DDBJ databases">
        <title>The genome sequence of Skermanella stibiiresistens.</title>
        <authorList>
            <person name="Zhu W."/>
            <person name="Wang G."/>
        </authorList>
    </citation>
    <scope>NUCLEOTIDE SEQUENCE [LARGE SCALE GENOMIC DNA]</scope>
    <source>
        <strain evidence="1 2">SB22</strain>
    </source>
</reference>
<proteinExistence type="predicted"/>
<accession>W9GV93</accession>
<organism evidence="1 2">
    <name type="scientific">Skermanella stibiiresistens SB22</name>
    <dbReference type="NCBI Taxonomy" id="1385369"/>
    <lineage>
        <taxon>Bacteria</taxon>
        <taxon>Pseudomonadati</taxon>
        <taxon>Pseudomonadota</taxon>
        <taxon>Alphaproteobacteria</taxon>
        <taxon>Rhodospirillales</taxon>
        <taxon>Azospirillaceae</taxon>
        <taxon>Skermanella</taxon>
    </lineage>
</organism>
<sequence>MSITTLGPLAAAARFVFGADHATSKGLTEAATGGTEADVKRAQALVKKLPPKDRTRLMAAFQTFSDTGP</sequence>
<dbReference type="STRING" id="1385369.N825_16765"/>
<evidence type="ECO:0000313" key="2">
    <source>
        <dbReference type="Proteomes" id="UP000019486"/>
    </source>
</evidence>